<dbReference type="PANTHER" id="PTHR11351:SF31">
    <property type="entry name" value="DESATURASE 1, ISOFORM A-RELATED"/>
    <property type="match status" value="1"/>
</dbReference>
<dbReference type="Proteomes" id="UP000799428">
    <property type="component" value="Unassembled WGS sequence"/>
</dbReference>
<evidence type="ECO:0000256" key="4">
    <source>
        <dbReference type="ARBA" id="ARBA00022516"/>
    </source>
</evidence>
<dbReference type="Pfam" id="PF00173">
    <property type="entry name" value="Cyt-b5"/>
    <property type="match status" value="1"/>
</dbReference>
<evidence type="ECO:0000256" key="14">
    <source>
        <dbReference type="ARBA" id="ARBA00023136"/>
    </source>
</evidence>
<keyword evidence="3 16" id="KW-0813">Transport</keyword>
<feature type="transmembrane region" description="Helical" evidence="17">
    <location>
        <begin position="186"/>
        <end position="207"/>
    </location>
</feature>
<evidence type="ECO:0000259" key="18">
    <source>
        <dbReference type="PROSITE" id="PS50255"/>
    </source>
</evidence>
<dbReference type="FunFam" id="3.10.120.10:FF:000004">
    <property type="entry name" value="Acyl-CoA desaturase"/>
    <property type="match status" value="1"/>
</dbReference>
<dbReference type="InterPro" id="IPR005804">
    <property type="entry name" value="FA_desaturase_dom"/>
</dbReference>
<feature type="transmembrane region" description="Helical" evidence="17">
    <location>
        <begin position="72"/>
        <end position="92"/>
    </location>
</feature>
<keyword evidence="4 16" id="KW-0444">Lipid biosynthesis</keyword>
<dbReference type="SUPFAM" id="SSF55856">
    <property type="entry name" value="Cytochrome b5-like heme/steroid binding domain"/>
    <property type="match status" value="1"/>
</dbReference>
<dbReference type="PROSITE" id="PS00191">
    <property type="entry name" value="CYTOCHROME_B5_1"/>
    <property type="match status" value="1"/>
</dbReference>
<dbReference type="SMART" id="SM01117">
    <property type="entry name" value="Cyt-b5"/>
    <property type="match status" value="1"/>
</dbReference>
<evidence type="ECO:0000256" key="9">
    <source>
        <dbReference type="ARBA" id="ARBA00022982"/>
    </source>
</evidence>
<evidence type="ECO:0000256" key="3">
    <source>
        <dbReference type="ARBA" id="ARBA00022448"/>
    </source>
</evidence>
<dbReference type="PANTHER" id="PTHR11351">
    <property type="entry name" value="ACYL-COA DESATURASE"/>
    <property type="match status" value="1"/>
</dbReference>
<dbReference type="PROSITE" id="PS50255">
    <property type="entry name" value="CYTOCHROME_B5_2"/>
    <property type="match status" value="1"/>
</dbReference>
<dbReference type="InterPro" id="IPR018506">
    <property type="entry name" value="Cyt_B5_heme-BS"/>
</dbReference>
<dbReference type="PROSITE" id="PS00476">
    <property type="entry name" value="FATTY_ACID_DESATUR_1"/>
    <property type="match status" value="1"/>
</dbReference>
<comment type="catalytic activity">
    <reaction evidence="16">
        <text>octadecanoyl-CoA + 2 Fe(II)-[cytochrome b5] + O2 + 2 H(+) = (9Z)-octadecenoyl-CoA + 2 Fe(III)-[cytochrome b5] + 2 H2O</text>
        <dbReference type="Rhea" id="RHEA:19721"/>
        <dbReference type="Rhea" id="RHEA-COMP:10438"/>
        <dbReference type="Rhea" id="RHEA-COMP:10439"/>
        <dbReference type="ChEBI" id="CHEBI:15377"/>
        <dbReference type="ChEBI" id="CHEBI:15378"/>
        <dbReference type="ChEBI" id="CHEBI:15379"/>
        <dbReference type="ChEBI" id="CHEBI:29033"/>
        <dbReference type="ChEBI" id="CHEBI:29034"/>
        <dbReference type="ChEBI" id="CHEBI:57387"/>
        <dbReference type="ChEBI" id="CHEBI:57394"/>
        <dbReference type="EC" id="1.14.19.1"/>
    </reaction>
</comment>
<evidence type="ECO:0000256" key="10">
    <source>
        <dbReference type="ARBA" id="ARBA00022989"/>
    </source>
</evidence>
<keyword evidence="14 17" id="KW-0472">Membrane</keyword>
<dbReference type="Gene3D" id="3.10.120.10">
    <property type="entry name" value="Cytochrome b5-like heme/steroid binding domain"/>
    <property type="match status" value="1"/>
</dbReference>
<name>A0A6G1JY92_9PLEO</name>
<feature type="domain" description="Cytochrome b5 heme-binding" evidence="18">
    <location>
        <begin position="340"/>
        <end position="419"/>
    </location>
</feature>
<evidence type="ECO:0000256" key="8">
    <source>
        <dbReference type="ARBA" id="ARBA00022832"/>
    </source>
</evidence>
<dbReference type="EC" id="1.14.19.1" evidence="16"/>
<evidence type="ECO:0000256" key="6">
    <source>
        <dbReference type="ARBA" id="ARBA00022692"/>
    </source>
</evidence>
<dbReference type="InterPro" id="IPR015876">
    <property type="entry name" value="Acyl-CoA_DS"/>
</dbReference>
<reference evidence="19" key="1">
    <citation type="journal article" date="2020" name="Stud. Mycol.">
        <title>101 Dothideomycetes genomes: a test case for predicting lifestyles and emergence of pathogens.</title>
        <authorList>
            <person name="Haridas S."/>
            <person name="Albert R."/>
            <person name="Binder M."/>
            <person name="Bloem J."/>
            <person name="Labutti K."/>
            <person name="Salamov A."/>
            <person name="Andreopoulos B."/>
            <person name="Baker S."/>
            <person name="Barry K."/>
            <person name="Bills G."/>
            <person name="Bluhm B."/>
            <person name="Cannon C."/>
            <person name="Castanera R."/>
            <person name="Culley D."/>
            <person name="Daum C."/>
            <person name="Ezra D."/>
            <person name="Gonzalez J."/>
            <person name="Henrissat B."/>
            <person name="Kuo A."/>
            <person name="Liang C."/>
            <person name="Lipzen A."/>
            <person name="Lutzoni F."/>
            <person name="Magnuson J."/>
            <person name="Mondo S."/>
            <person name="Nolan M."/>
            <person name="Ohm R."/>
            <person name="Pangilinan J."/>
            <person name="Park H.-J."/>
            <person name="Ramirez L."/>
            <person name="Alfaro M."/>
            <person name="Sun H."/>
            <person name="Tritt A."/>
            <person name="Yoshinaga Y."/>
            <person name="Zwiers L.-H."/>
            <person name="Turgeon B."/>
            <person name="Goodwin S."/>
            <person name="Spatafora J."/>
            <person name="Crous P."/>
            <person name="Grigoriev I."/>
        </authorList>
    </citation>
    <scope>NUCLEOTIDE SEQUENCE</scope>
    <source>
        <strain evidence="19">CBS 279.74</strain>
    </source>
</reference>
<protein>
    <recommendedName>
        <fullName evidence="16">Acyl-CoA desaturase</fullName>
        <ecNumber evidence="16">1.14.19.1</ecNumber>
    </recommendedName>
</protein>
<evidence type="ECO:0000256" key="1">
    <source>
        <dbReference type="ARBA" id="ARBA00004141"/>
    </source>
</evidence>
<dbReference type="InterPro" id="IPR009160">
    <property type="entry name" value="Acyl-CoA_deSatase_haem/ster-bd"/>
</dbReference>
<keyword evidence="13 16" id="KW-0443">Lipid metabolism</keyword>
<dbReference type="InterPro" id="IPR001199">
    <property type="entry name" value="Cyt_B5-like_heme/steroid-bd"/>
</dbReference>
<keyword evidence="10 17" id="KW-1133">Transmembrane helix</keyword>
<gene>
    <name evidence="19" type="ORF">K504DRAFT_505983</name>
</gene>
<evidence type="ECO:0000256" key="5">
    <source>
        <dbReference type="ARBA" id="ARBA00022617"/>
    </source>
</evidence>
<dbReference type="InterPro" id="IPR001522">
    <property type="entry name" value="FADS-1_CS"/>
</dbReference>
<comment type="subcellular location">
    <subcellularLocation>
        <location evidence="1">Membrane</location>
        <topology evidence="1">Multi-pass membrane protein</topology>
    </subcellularLocation>
</comment>
<dbReference type="GO" id="GO:0004768">
    <property type="term" value="F:stearoyl-CoA 9-desaturase activity"/>
    <property type="evidence" value="ECO:0007669"/>
    <property type="project" value="UniProtKB-UniRule"/>
</dbReference>
<sequence>MKAIVACAQTAQSCPPTQTHTQTSPQKLHISEQPFTIRSWHRHVNWLNTSLVITVPLIGCIAALYTPLQTSTLVWAVLYYFCTGFGITAGYHRLWSHRCYSAKLPLRLFLAVAGAGAMQNSIRWWSSKHRAHHRWTDTRKDPYSAQKGFNYSHMGWVVMEQNPKNKGRTDISDLDNDPVVIWQHKYYAWILLFSAWLFPMLFAGLLWGDWWGGLVYAGILRGFVVQQATFCVNSLAHWLGEQPFDDRNTPRDHFLTALVTLGEGYHNFHHEFPSDYRNAIQWFQYDPTKWLIFALSKTGLAYDLKKFRNNEIQKGRLQQQQKMLDKRHSRLDWGTPLDQLPIIHWDDFRTMCTKNGAALVAIGGVIHDVAEFIAHHPGGKSLISSAVGKDATALFHGGVYEHSKVAHNLLATMRVGVLRGGQEVECWKRDSGVGLDMEILE</sequence>
<comment type="similarity">
    <text evidence="2 16">Belongs to the fatty acid desaturase type 1 family.</text>
</comment>
<dbReference type="AlphaFoldDB" id="A0A6G1JY92"/>
<dbReference type="OrthoDB" id="10260134at2759"/>
<evidence type="ECO:0000256" key="15">
    <source>
        <dbReference type="ARBA" id="ARBA00023160"/>
    </source>
</evidence>
<evidence type="ECO:0000256" key="7">
    <source>
        <dbReference type="ARBA" id="ARBA00022723"/>
    </source>
</evidence>
<feature type="transmembrane region" description="Helical" evidence="17">
    <location>
        <begin position="46"/>
        <end position="66"/>
    </location>
</feature>
<evidence type="ECO:0000256" key="12">
    <source>
        <dbReference type="ARBA" id="ARBA00023004"/>
    </source>
</evidence>
<evidence type="ECO:0000256" key="2">
    <source>
        <dbReference type="ARBA" id="ARBA00009295"/>
    </source>
</evidence>
<dbReference type="PIRSF" id="PIRSF000345">
    <property type="entry name" value="OLE1"/>
    <property type="match status" value="1"/>
</dbReference>
<keyword evidence="9 16" id="KW-0249">Electron transport</keyword>
<proteinExistence type="inferred from homology"/>
<evidence type="ECO:0000313" key="19">
    <source>
        <dbReference type="EMBL" id="KAF2705579.1"/>
    </source>
</evidence>
<dbReference type="EMBL" id="MU005778">
    <property type="protein sequence ID" value="KAF2705579.1"/>
    <property type="molecule type" value="Genomic_DNA"/>
</dbReference>
<evidence type="ECO:0000256" key="11">
    <source>
        <dbReference type="ARBA" id="ARBA00023002"/>
    </source>
</evidence>
<dbReference type="GO" id="GO:0006636">
    <property type="term" value="P:unsaturated fatty acid biosynthetic process"/>
    <property type="evidence" value="ECO:0007669"/>
    <property type="project" value="UniProtKB-UniRule"/>
</dbReference>
<evidence type="ECO:0000313" key="20">
    <source>
        <dbReference type="Proteomes" id="UP000799428"/>
    </source>
</evidence>
<keyword evidence="12 16" id="KW-0408">Iron</keyword>
<keyword evidence="8 16" id="KW-0276">Fatty acid metabolism</keyword>
<keyword evidence="11 16" id="KW-0560">Oxidoreductase</keyword>
<dbReference type="InterPro" id="IPR036400">
    <property type="entry name" value="Cyt_B5-like_heme/steroid_sf"/>
</dbReference>
<dbReference type="GO" id="GO:0005506">
    <property type="term" value="F:iron ion binding"/>
    <property type="evidence" value="ECO:0007669"/>
    <property type="project" value="TreeGrafter"/>
</dbReference>
<organism evidence="19 20">
    <name type="scientific">Pleomassaria siparia CBS 279.74</name>
    <dbReference type="NCBI Taxonomy" id="1314801"/>
    <lineage>
        <taxon>Eukaryota</taxon>
        <taxon>Fungi</taxon>
        <taxon>Dikarya</taxon>
        <taxon>Ascomycota</taxon>
        <taxon>Pezizomycotina</taxon>
        <taxon>Dothideomycetes</taxon>
        <taxon>Pleosporomycetidae</taxon>
        <taxon>Pleosporales</taxon>
        <taxon>Pleomassariaceae</taxon>
        <taxon>Pleomassaria</taxon>
    </lineage>
</organism>
<evidence type="ECO:0000256" key="16">
    <source>
        <dbReference type="PIRNR" id="PIRNR000345"/>
    </source>
</evidence>
<dbReference type="GO" id="GO:0020037">
    <property type="term" value="F:heme binding"/>
    <property type="evidence" value="ECO:0007669"/>
    <property type="project" value="InterPro"/>
</dbReference>
<dbReference type="CDD" id="cd03505">
    <property type="entry name" value="Delta9-FADS-like"/>
    <property type="match status" value="1"/>
</dbReference>
<keyword evidence="7 16" id="KW-0479">Metal-binding</keyword>
<accession>A0A6G1JY92</accession>
<dbReference type="PRINTS" id="PR00075">
    <property type="entry name" value="FACDDSATRASE"/>
</dbReference>
<keyword evidence="6 17" id="KW-0812">Transmembrane</keyword>
<comment type="function">
    <text evidence="16">Stearoyl-CoA desaturase that utilizes O(2) and electrons from reduced cytochrome b5 to introduce the first double bond into saturated fatty acyl-CoA substrates.</text>
</comment>
<evidence type="ECO:0000256" key="17">
    <source>
        <dbReference type="SAM" id="Phobius"/>
    </source>
</evidence>
<keyword evidence="15 16" id="KW-0275">Fatty acid biosynthesis</keyword>
<dbReference type="GO" id="GO:0005789">
    <property type="term" value="C:endoplasmic reticulum membrane"/>
    <property type="evidence" value="ECO:0007669"/>
    <property type="project" value="TreeGrafter"/>
</dbReference>
<evidence type="ECO:0000256" key="13">
    <source>
        <dbReference type="ARBA" id="ARBA00023098"/>
    </source>
</evidence>
<comment type="cofactor">
    <cofactor evidence="16">
        <name>Fe(2+)</name>
        <dbReference type="ChEBI" id="CHEBI:29033"/>
    </cofactor>
    <text evidence="16">Expected to bind 2 Fe(2+) ions per subunit.</text>
</comment>
<keyword evidence="5 16" id="KW-0349">Heme</keyword>
<keyword evidence="20" id="KW-1185">Reference proteome</keyword>
<dbReference type="Pfam" id="PF00487">
    <property type="entry name" value="FA_desaturase"/>
    <property type="match status" value="1"/>
</dbReference>